<dbReference type="Gene3D" id="2.120.10.30">
    <property type="entry name" value="TolB, C-terminal domain"/>
    <property type="match status" value="3"/>
</dbReference>
<dbReference type="EMBL" id="QZEY01000002">
    <property type="protein sequence ID" value="RJL34340.1"/>
    <property type="molecule type" value="Genomic_DNA"/>
</dbReference>
<evidence type="ECO:0000313" key="3">
    <source>
        <dbReference type="EMBL" id="RJL34340.1"/>
    </source>
</evidence>
<dbReference type="Pfam" id="PF01979">
    <property type="entry name" value="Amidohydro_1"/>
    <property type="match status" value="1"/>
</dbReference>
<proteinExistence type="inferred from homology"/>
<dbReference type="PANTHER" id="PTHR36842:SF1">
    <property type="entry name" value="PROTEIN TOLB"/>
    <property type="match status" value="1"/>
</dbReference>
<evidence type="ECO:0000256" key="1">
    <source>
        <dbReference type="ARBA" id="ARBA00009820"/>
    </source>
</evidence>
<gene>
    <name evidence="3" type="ORF">D5H75_07805</name>
</gene>
<name>A0A3A4AVT1_9ACTN</name>
<dbReference type="OrthoDB" id="9808778at2"/>
<dbReference type="SUPFAM" id="SSF82171">
    <property type="entry name" value="DPP6 N-terminal domain-like"/>
    <property type="match status" value="1"/>
</dbReference>
<dbReference type="SUPFAM" id="SSF69304">
    <property type="entry name" value="Tricorn protease N-terminal domain"/>
    <property type="match status" value="1"/>
</dbReference>
<sequence length="1029" mass="109424">MDISRRRTLRLGGALTAGTGLTWLAQGAGTASAAPSAAGTAPRTLTVRESANLSVAASPDGRTLAIDVAGGIWTLPVSGGRARLITPLDHDASRPRFSPDGARVLFQSFRDGVYDVWTVAPDGGRAERLTSGPSYDTEPCFSPDGRRIAFASDRGNRSRIWLMDLDGGGPVPVTEADGAYAAPAWSPDGRRLAYLVDDTAIEVLDLASGRRERPVTGSATLAAPGFAPDGRLTYIRPDGPAADLVVGGQAVVTGEDLPPLPVAWLSAQEFLYTAGGRVRRRRLTGPAREIAFTAALPLAARRYRRAPRDLGATAVRQAKGIASPVLSRDGRQVAFRALNALWVLPVGGVPRKVVDDGYFASDPDFTPDGRSLVYVSDRAGTANLWRLDLATGESERLTDAPDAQLTPRVSPDGTKIAYQDEAGAVWVLDTASRTTAQVLPALYQPGRPSWSPDGRRLALAALRPYSRRTGAGHNQILTVDLAGGEPRYQAVAPERSLSTRGDDGPLWTREGFVFGAESLAWRVPAGPDGVITGPPVRLTGEVTDSLSVGGDRLLYLSNGRLRLTGLGGGPPRTVAAALPYRPARATEHVVLRAGAVWDGRAGGLRHEVDIVLKGDRIAAVVPTASRAAGGARVVDLSGLTVLPGLIDTHNHWHMRGRQWGDRQGRLWLAYGVTTSRSPGDPAYQMVENREALEAGTRVGPRYLGSGEAIDGTRASYNCMRTTMSAAQLERELDRAVGLDYDLVKLYMRLPVPLERRAVERAHAAGIPVTSHYLYPAAHSGLDGMEHPGGGHRLGYSRTLSHNRYRMSADAVELLAATGMWVSSTTIFATGLLAEDRSLVEDERTRVLFPDWEYERLVAKADGAGGPHAELYHRITAGMVDALLRVHRAGGLVVAGTDAPLDDVGISIHQNLRALVKHGFTPREALLTATGDAARALGYGGVLGVVAPGAFADLVAVEGDPLSDIRSAAAVRTVFVRGVPHTVADLLAPFRSPARAAAAAVTAGPPRASARVRAEHYWHRPGWAPESCCH</sequence>
<evidence type="ECO:0000259" key="2">
    <source>
        <dbReference type="Pfam" id="PF01979"/>
    </source>
</evidence>
<keyword evidence="3" id="KW-0378">Hydrolase</keyword>
<dbReference type="Gene3D" id="2.30.40.10">
    <property type="entry name" value="Urease, subunit C, domain 1"/>
    <property type="match status" value="1"/>
</dbReference>
<dbReference type="Gene3D" id="1.20.58.520">
    <property type="entry name" value="Amidohydrolase"/>
    <property type="match status" value="1"/>
</dbReference>
<dbReference type="PANTHER" id="PTHR36842">
    <property type="entry name" value="PROTEIN TOLB HOMOLOG"/>
    <property type="match status" value="1"/>
</dbReference>
<dbReference type="InterPro" id="IPR006311">
    <property type="entry name" value="TAT_signal"/>
</dbReference>
<comment type="caution">
    <text evidence="3">The sequence shown here is derived from an EMBL/GenBank/DDBJ whole genome shotgun (WGS) entry which is preliminary data.</text>
</comment>
<feature type="domain" description="Amidohydrolase-related" evidence="2">
    <location>
        <begin position="640"/>
        <end position="977"/>
    </location>
</feature>
<dbReference type="InterPro" id="IPR011042">
    <property type="entry name" value="6-blade_b-propeller_TolB-like"/>
</dbReference>
<dbReference type="SUPFAM" id="SSF51556">
    <property type="entry name" value="Metallo-dependent hydrolases"/>
    <property type="match status" value="1"/>
</dbReference>
<dbReference type="RefSeq" id="WP_119925641.1">
    <property type="nucleotide sequence ID" value="NZ_QZEY01000002.1"/>
</dbReference>
<organism evidence="3 4">
    <name type="scientific">Bailinhaonella thermotolerans</name>
    <dbReference type="NCBI Taxonomy" id="1070861"/>
    <lineage>
        <taxon>Bacteria</taxon>
        <taxon>Bacillati</taxon>
        <taxon>Actinomycetota</taxon>
        <taxon>Actinomycetes</taxon>
        <taxon>Streptosporangiales</taxon>
        <taxon>Streptosporangiaceae</taxon>
        <taxon>Bailinhaonella</taxon>
    </lineage>
</organism>
<dbReference type="Pfam" id="PF07676">
    <property type="entry name" value="PD40"/>
    <property type="match status" value="5"/>
</dbReference>
<dbReference type="InterPro" id="IPR032466">
    <property type="entry name" value="Metal_Hydrolase"/>
</dbReference>
<keyword evidence="4" id="KW-1185">Reference proteome</keyword>
<dbReference type="Proteomes" id="UP000265768">
    <property type="component" value="Unassembled WGS sequence"/>
</dbReference>
<dbReference type="Gene3D" id="3.30.110.90">
    <property type="entry name" value="Amidohydrolase"/>
    <property type="match status" value="1"/>
</dbReference>
<accession>A0A3A4AVT1</accession>
<dbReference type="GO" id="GO:0016810">
    <property type="term" value="F:hydrolase activity, acting on carbon-nitrogen (but not peptide) bonds"/>
    <property type="evidence" value="ECO:0007669"/>
    <property type="project" value="InterPro"/>
</dbReference>
<comment type="similarity">
    <text evidence="1">Belongs to the TolB family.</text>
</comment>
<protein>
    <submittedName>
        <fullName evidence="3">Amidohydrolase</fullName>
    </submittedName>
</protein>
<dbReference type="PROSITE" id="PS51318">
    <property type="entry name" value="TAT"/>
    <property type="match status" value="1"/>
</dbReference>
<dbReference type="InterPro" id="IPR011059">
    <property type="entry name" value="Metal-dep_hydrolase_composite"/>
</dbReference>
<dbReference type="InterPro" id="IPR011659">
    <property type="entry name" value="WD40"/>
</dbReference>
<reference evidence="3 4" key="1">
    <citation type="submission" date="2018-09" db="EMBL/GenBank/DDBJ databases">
        <title>YIM 75507 draft genome.</title>
        <authorList>
            <person name="Tang S."/>
            <person name="Feng Y."/>
        </authorList>
    </citation>
    <scope>NUCLEOTIDE SEQUENCE [LARGE SCALE GENOMIC DNA]</scope>
    <source>
        <strain evidence="3 4">YIM 75507</strain>
    </source>
</reference>
<dbReference type="Gene3D" id="3.40.50.10910">
    <property type="entry name" value="Amidohydrolase"/>
    <property type="match status" value="1"/>
</dbReference>
<dbReference type="SUPFAM" id="SSF51338">
    <property type="entry name" value="Composite domain of metallo-dependent hydrolases"/>
    <property type="match status" value="1"/>
</dbReference>
<dbReference type="AlphaFoldDB" id="A0A3A4AVT1"/>
<evidence type="ECO:0000313" key="4">
    <source>
        <dbReference type="Proteomes" id="UP000265768"/>
    </source>
</evidence>
<dbReference type="InterPro" id="IPR006680">
    <property type="entry name" value="Amidohydro-rel"/>
</dbReference>